<dbReference type="InterPro" id="IPR001119">
    <property type="entry name" value="SLH_dom"/>
</dbReference>
<dbReference type="GO" id="GO:0030246">
    <property type="term" value="F:carbohydrate binding"/>
    <property type="evidence" value="ECO:0007669"/>
    <property type="project" value="InterPro"/>
</dbReference>
<dbReference type="GO" id="GO:0000272">
    <property type="term" value="P:polysaccharide catabolic process"/>
    <property type="evidence" value="ECO:0007669"/>
    <property type="project" value="InterPro"/>
</dbReference>
<evidence type="ECO:0000313" key="4">
    <source>
        <dbReference type="Proteomes" id="UP000256977"/>
    </source>
</evidence>
<feature type="domain" description="SLH" evidence="2">
    <location>
        <begin position="571"/>
        <end position="630"/>
    </location>
</feature>
<protein>
    <submittedName>
        <fullName evidence="3">S-layer family protein</fullName>
    </submittedName>
</protein>
<reference evidence="3 4" key="1">
    <citation type="submission" date="2018-07" db="EMBL/GenBank/DDBJ databases">
        <title>Genomic Encyclopedia of Type Strains, Phase III (KMG-III): the genomes of soil and plant-associated and newly described type strains.</title>
        <authorList>
            <person name="Whitman W."/>
        </authorList>
    </citation>
    <scope>NUCLEOTIDE SEQUENCE [LARGE SCALE GENOMIC DNA]</scope>
    <source>
        <strain evidence="3 4">CECT 7287</strain>
    </source>
</reference>
<dbReference type="InterPro" id="IPR051465">
    <property type="entry name" value="Cell_Envelope_Struct_Comp"/>
</dbReference>
<sequence length="630" mass="66156">MENRKETSLLVRGMRAALALLFVVTGVQVGVLKVQAEPRPAVQLVIGSASATSGQTVEVPVSVVQPAGSAGIASYGIQIDFDPASLEVIDVEIGYGSRNEAECPSAAQGCFQSHFDNANGWIRAIWVDTSGGDRPITADQRLFVLKVRAKSASTAGVKPFTVDSSDPAKLSFTDGDMNSLAVEMVSGKVTVSRPSSSSGSAPGAGPNSQTPTGSEATIIVNGKAENAGTVISSGRGGQSVTTISVDENKLAAKLESEGSGAVVTVPVGTGTDIVVGELNGRMVKRMEDKQAVLEIKTDRATYTLPALQMNIGAISEQIGKSVALEDIKVRIEIAAASATVAKVVENAANKGSFTLVSPPLEFKVQAVYGNRTIEVTKFNAYVERTIAIPGGVDPSKITTGVVVDQDGTVRHVPTKVVVIDGKHYAKINSLTNSTYSVVWHPLEFADVAQHWAKDAVNDMGSRMVIGGVGNRQFDPDRDITRAEFAAIVVRGLGLKPEEGAASFSDVKASDWYNGAVKTAHAYGLVGGMGDGTFRPNDKITREQAMKIVADAMKLTALKNELNSIQTSEQALQPFKDRSSAASWARSGIADSVRAGVVTGRNATTLAPKAYITRAETAAIVQRLLQKSGLI</sequence>
<feature type="domain" description="SLH" evidence="2">
    <location>
        <begin position="499"/>
        <end position="562"/>
    </location>
</feature>
<dbReference type="Pfam" id="PF00395">
    <property type="entry name" value="SLH"/>
    <property type="match status" value="3"/>
</dbReference>
<dbReference type="RefSeq" id="WP_116060399.1">
    <property type="nucleotide sequence ID" value="NZ_QRDZ01000006.1"/>
</dbReference>
<feature type="region of interest" description="Disordered" evidence="1">
    <location>
        <begin position="188"/>
        <end position="214"/>
    </location>
</feature>
<dbReference type="OrthoDB" id="663332at2"/>
<dbReference type="InterPro" id="IPR008965">
    <property type="entry name" value="CBM2/CBM3_carb-bd_dom_sf"/>
</dbReference>
<dbReference type="PANTHER" id="PTHR43308:SF5">
    <property type="entry name" value="S-LAYER PROTEIN _ PEPTIDOGLYCAN ENDO-BETA-N-ACETYLGLUCOSAMINIDASE"/>
    <property type="match status" value="1"/>
</dbReference>
<feature type="domain" description="SLH" evidence="2">
    <location>
        <begin position="439"/>
        <end position="498"/>
    </location>
</feature>
<comment type="caution">
    <text evidence="3">The sequence shown here is derived from an EMBL/GenBank/DDBJ whole genome shotgun (WGS) entry which is preliminary data.</text>
</comment>
<evidence type="ECO:0000259" key="2">
    <source>
        <dbReference type="PROSITE" id="PS51272"/>
    </source>
</evidence>
<organism evidence="3 4">
    <name type="scientific">Cohnella phaseoli</name>
    <dbReference type="NCBI Taxonomy" id="456490"/>
    <lineage>
        <taxon>Bacteria</taxon>
        <taxon>Bacillati</taxon>
        <taxon>Bacillota</taxon>
        <taxon>Bacilli</taxon>
        <taxon>Bacillales</taxon>
        <taxon>Paenibacillaceae</taxon>
        <taxon>Cohnella</taxon>
    </lineage>
</organism>
<dbReference type="Proteomes" id="UP000256977">
    <property type="component" value="Unassembled WGS sequence"/>
</dbReference>
<keyword evidence="4" id="KW-1185">Reference proteome</keyword>
<feature type="compositionally biased region" description="Low complexity" evidence="1">
    <location>
        <begin position="194"/>
        <end position="206"/>
    </location>
</feature>
<dbReference type="SUPFAM" id="SSF49384">
    <property type="entry name" value="Carbohydrate-binding domain"/>
    <property type="match status" value="1"/>
</dbReference>
<dbReference type="Pfam" id="PF00963">
    <property type="entry name" value="Cohesin"/>
    <property type="match status" value="1"/>
</dbReference>
<name>A0A3D9KCW2_9BACL</name>
<dbReference type="EMBL" id="QRDZ01000006">
    <property type="protein sequence ID" value="RED84238.1"/>
    <property type="molecule type" value="Genomic_DNA"/>
</dbReference>
<dbReference type="PANTHER" id="PTHR43308">
    <property type="entry name" value="OUTER MEMBRANE PROTEIN ALPHA-RELATED"/>
    <property type="match status" value="1"/>
</dbReference>
<dbReference type="CDD" id="cd08548">
    <property type="entry name" value="Type_I_cohesin_like"/>
    <property type="match status" value="1"/>
</dbReference>
<proteinExistence type="predicted"/>
<dbReference type="InterPro" id="IPR002102">
    <property type="entry name" value="Cohesin_dom"/>
</dbReference>
<dbReference type="PROSITE" id="PS51272">
    <property type="entry name" value="SLH"/>
    <property type="match status" value="3"/>
</dbReference>
<evidence type="ECO:0000256" key="1">
    <source>
        <dbReference type="SAM" id="MobiDB-lite"/>
    </source>
</evidence>
<evidence type="ECO:0000313" key="3">
    <source>
        <dbReference type="EMBL" id="RED84238.1"/>
    </source>
</evidence>
<gene>
    <name evidence="3" type="ORF">DFP98_106109</name>
</gene>
<dbReference type="Gene3D" id="2.60.40.680">
    <property type="match status" value="1"/>
</dbReference>
<dbReference type="AlphaFoldDB" id="A0A3D9KCW2"/>
<accession>A0A3D9KCW2</accession>